<evidence type="ECO:0000256" key="5">
    <source>
        <dbReference type="ARBA" id="ARBA00022989"/>
    </source>
</evidence>
<evidence type="ECO:0000256" key="1">
    <source>
        <dbReference type="ARBA" id="ARBA00004162"/>
    </source>
</evidence>
<dbReference type="InterPro" id="IPR005572">
    <property type="entry name" value="Anti-sigma_E_RseA_N"/>
</dbReference>
<evidence type="ECO:0000256" key="3">
    <source>
        <dbReference type="ARBA" id="ARBA00022475"/>
    </source>
</evidence>
<evidence type="ECO:0000256" key="4">
    <source>
        <dbReference type="ARBA" id="ARBA00022692"/>
    </source>
</evidence>
<keyword evidence="4" id="KW-0812">Transmembrane</keyword>
<feature type="domain" description="Anti sigma-E protein RseA C-terminal" evidence="8">
    <location>
        <begin position="129"/>
        <end position="183"/>
    </location>
</feature>
<dbReference type="InterPro" id="IPR036147">
    <property type="entry name" value="Anti-sigma_E_RseA_N_sf"/>
</dbReference>
<reference evidence="9 10" key="1">
    <citation type="submission" date="2021-02" db="EMBL/GenBank/DDBJ databases">
        <authorList>
            <person name="Lee D.-H."/>
        </authorList>
    </citation>
    <scope>NUCLEOTIDE SEQUENCE [LARGE SCALE GENOMIC DNA]</scope>
    <source>
        <strain evidence="9 10">UL073</strain>
    </source>
</reference>
<sequence length="203" mass="21659">MSREALHESLSAVMDNEADELELRRVLSTVDDSELRDKWSRFQIARAVMHKELLEPRLDIAASVSAALANEAPHQVAATPQQASHRMRLFSRVAIAASVTLAVLAGVRFYNQSDVAGPQLAQQVPSSVTTPAVQGSAVLAGYSSEGMESAPAPSMSAPVQGGPTWQEQRLPSYLRQHAQQAAMSGNAAEGALPYARAASLEGR</sequence>
<evidence type="ECO:0000259" key="8">
    <source>
        <dbReference type="Pfam" id="PF03873"/>
    </source>
</evidence>
<dbReference type="PANTHER" id="PTHR38104:SF1">
    <property type="entry name" value="ANTI-SIGMA-E FACTOR RSEA"/>
    <property type="match status" value="1"/>
</dbReference>
<keyword evidence="3" id="KW-1003">Cell membrane</keyword>
<comment type="caution">
    <text evidence="9">The sequence shown here is derived from an EMBL/GenBank/DDBJ whole genome shotgun (WGS) entry which is preliminary data.</text>
</comment>
<dbReference type="PANTHER" id="PTHR38104">
    <property type="match status" value="1"/>
</dbReference>
<dbReference type="Proteomes" id="UP000717995">
    <property type="component" value="Unassembled WGS sequence"/>
</dbReference>
<comment type="subcellular location">
    <subcellularLocation>
        <location evidence="1">Cell membrane</location>
        <topology evidence="1">Single-pass membrane protein</topology>
    </subcellularLocation>
</comment>
<dbReference type="InterPro" id="IPR005573">
    <property type="entry name" value="Anti-sigma_E_RseA_C"/>
</dbReference>
<organism evidence="9 10">
    <name type="scientific">Zestomonas insulae</name>
    <dbReference type="NCBI Taxonomy" id="2809017"/>
    <lineage>
        <taxon>Bacteria</taxon>
        <taxon>Pseudomonadati</taxon>
        <taxon>Pseudomonadota</taxon>
        <taxon>Gammaproteobacteria</taxon>
        <taxon>Pseudomonadales</taxon>
        <taxon>Pseudomonadaceae</taxon>
        <taxon>Zestomonas</taxon>
    </lineage>
</organism>
<dbReference type="RefSeq" id="WP_204915530.1">
    <property type="nucleotide sequence ID" value="NZ_JAFEUP010000002.1"/>
</dbReference>
<accession>A0ABS2IBR3</accession>
<proteinExistence type="inferred from homology"/>
<evidence type="ECO:0000259" key="7">
    <source>
        <dbReference type="Pfam" id="PF03872"/>
    </source>
</evidence>
<dbReference type="Gene3D" id="1.10.10.880">
    <property type="entry name" value="Anti sigma-E protein RseA, N-terminal domain"/>
    <property type="match status" value="1"/>
</dbReference>
<feature type="domain" description="Anti sigma-E protein RseA N-terminal" evidence="7">
    <location>
        <begin position="7"/>
        <end position="80"/>
    </location>
</feature>
<dbReference type="SUPFAM" id="SSF89069">
    <property type="entry name" value="N-terminal, cytoplasmic domain of anti-sigmaE factor RseA"/>
    <property type="match status" value="1"/>
</dbReference>
<dbReference type="EMBL" id="JAFEUP010000002">
    <property type="protein sequence ID" value="MBM7060407.1"/>
    <property type="molecule type" value="Genomic_DNA"/>
</dbReference>
<dbReference type="Pfam" id="PF03872">
    <property type="entry name" value="RseA_N"/>
    <property type="match status" value="1"/>
</dbReference>
<protein>
    <submittedName>
        <fullName evidence="9">Anti-sigma factor</fullName>
    </submittedName>
</protein>
<evidence type="ECO:0000313" key="10">
    <source>
        <dbReference type="Proteomes" id="UP000717995"/>
    </source>
</evidence>
<keyword evidence="6" id="KW-0472">Membrane</keyword>
<dbReference type="InterPro" id="IPR052383">
    <property type="entry name" value="Anti-sigma-E_RseA-like"/>
</dbReference>
<dbReference type="Pfam" id="PF03873">
    <property type="entry name" value="RseA_C"/>
    <property type="match status" value="1"/>
</dbReference>
<name>A0ABS2IBR3_9GAMM</name>
<gene>
    <name evidence="9" type="ORF">JQX08_06785</name>
</gene>
<evidence type="ECO:0000256" key="2">
    <source>
        <dbReference type="ARBA" id="ARBA00005837"/>
    </source>
</evidence>
<evidence type="ECO:0000313" key="9">
    <source>
        <dbReference type="EMBL" id="MBM7060407.1"/>
    </source>
</evidence>
<comment type="similarity">
    <text evidence="2">Belongs to the RseA family.</text>
</comment>
<keyword evidence="5" id="KW-1133">Transmembrane helix</keyword>
<dbReference type="CDD" id="cd16328">
    <property type="entry name" value="RseA_N"/>
    <property type="match status" value="1"/>
</dbReference>
<keyword evidence="10" id="KW-1185">Reference proteome</keyword>
<evidence type="ECO:0000256" key="6">
    <source>
        <dbReference type="ARBA" id="ARBA00023136"/>
    </source>
</evidence>